<gene>
    <name evidence="7" type="ORF">SAMN05661096_00164</name>
</gene>
<keyword evidence="2" id="KW-1003">Cell membrane</keyword>
<dbReference type="RefSeq" id="WP_085515187.1">
    <property type="nucleotide sequence ID" value="NZ_FXAW01000001.1"/>
</dbReference>
<proteinExistence type="predicted"/>
<organism evidence="7 8">
    <name type="scientific">Marivirga sericea</name>
    <dbReference type="NCBI Taxonomy" id="1028"/>
    <lineage>
        <taxon>Bacteria</taxon>
        <taxon>Pseudomonadati</taxon>
        <taxon>Bacteroidota</taxon>
        <taxon>Cytophagia</taxon>
        <taxon>Cytophagales</taxon>
        <taxon>Marivirgaceae</taxon>
        <taxon>Marivirga</taxon>
    </lineage>
</organism>
<dbReference type="STRING" id="1028.SAMN05661096_00164"/>
<dbReference type="Proteomes" id="UP000193804">
    <property type="component" value="Unassembled WGS sequence"/>
</dbReference>
<sequence length="408" mass="46501">MLKIWTRYHHSIWSGILLAIRVLVGFGAQKIVAVFYGPVGTTLFSHFQNFIALFTQPIQDAAGNGLINAFPKKSLARAQVVGATIIILVFLTFSSGLILLISTQFNQSFYSFSLHNWLLIIPSLLLFCFGLIVSAIYVIQQKLKLYSFIILGQWSIFFISVLFVDLQLNHFLIYWLTLQAVFSLFLILPVRSYLKIDLKIDNKVKSHFKQFLLMALTVWISSKWVDYYVREFAIEQYGTIQTGLWQSVVRISEAYRGLVISFLFLTLYPLVAQKLGEAKTVVESFKKFYGIYVVVSILSLIMIFQFNDLILRILYDTQYAEAGGLLQAQVIGDLFAFLAFPFTIFLIASVKTKAYIITELVSALIFVTLITAQFELGIEVLVYAHIVRFFFYAIMVSVIGLKSLSDVR</sequence>
<dbReference type="InterPro" id="IPR050833">
    <property type="entry name" value="Poly_Biosynth_Transport"/>
</dbReference>
<feature type="transmembrane region" description="Helical" evidence="6">
    <location>
        <begin position="288"/>
        <end position="306"/>
    </location>
</feature>
<feature type="transmembrane region" description="Helical" evidence="6">
    <location>
        <begin position="145"/>
        <end position="166"/>
    </location>
</feature>
<dbReference type="GO" id="GO:0005886">
    <property type="term" value="C:plasma membrane"/>
    <property type="evidence" value="ECO:0007669"/>
    <property type="project" value="UniProtKB-SubCell"/>
</dbReference>
<keyword evidence="8" id="KW-1185">Reference proteome</keyword>
<reference evidence="8" key="1">
    <citation type="submission" date="2017-04" db="EMBL/GenBank/DDBJ databases">
        <authorList>
            <person name="Varghese N."/>
            <person name="Submissions S."/>
        </authorList>
    </citation>
    <scope>NUCLEOTIDE SEQUENCE [LARGE SCALE GENOMIC DNA]</scope>
    <source>
        <strain evidence="8">DSM 4125</strain>
    </source>
</reference>
<evidence type="ECO:0000256" key="5">
    <source>
        <dbReference type="ARBA" id="ARBA00023136"/>
    </source>
</evidence>
<accession>A0A1X7I4W0</accession>
<evidence type="ECO:0000256" key="1">
    <source>
        <dbReference type="ARBA" id="ARBA00004651"/>
    </source>
</evidence>
<evidence type="ECO:0000256" key="4">
    <source>
        <dbReference type="ARBA" id="ARBA00022989"/>
    </source>
</evidence>
<name>A0A1X7I4W0_9BACT</name>
<evidence type="ECO:0000256" key="2">
    <source>
        <dbReference type="ARBA" id="ARBA00022475"/>
    </source>
</evidence>
<feature type="transmembrane region" description="Helical" evidence="6">
    <location>
        <begin position="326"/>
        <end position="347"/>
    </location>
</feature>
<dbReference type="AlphaFoldDB" id="A0A1X7I4W0"/>
<evidence type="ECO:0000313" key="7">
    <source>
        <dbReference type="EMBL" id="SMG08769.1"/>
    </source>
</evidence>
<keyword evidence="3 6" id="KW-0812">Transmembrane</keyword>
<evidence type="ECO:0000256" key="3">
    <source>
        <dbReference type="ARBA" id="ARBA00022692"/>
    </source>
</evidence>
<evidence type="ECO:0000256" key="6">
    <source>
        <dbReference type="SAM" id="Phobius"/>
    </source>
</evidence>
<feature type="transmembrane region" description="Helical" evidence="6">
    <location>
        <begin position="354"/>
        <end position="374"/>
    </location>
</feature>
<keyword evidence="4 6" id="KW-1133">Transmembrane helix</keyword>
<feature type="transmembrane region" description="Helical" evidence="6">
    <location>
        <begin position="380"/>
        <end position="401"/>
    </location>
</feature>
<dbReference type="EMBL" id="FXAW01000001">
    <property type="protein sequence ID" value="SMG08769.1"/>
    <property type="molecule type" value="Genomic_DNA"/>
</dbReference>
<comment type="subcellular location">
    <subcellularLocation>
        <location evidence="1">Cell membrane</location>
        <topology evidence="1">Multi-pass membrane protein</topology>
    </subcellularLocation>
</comment>
<feature type="transmembrane region" description="Helical" evidence="6">
    <location>
        <begin position="117"/>
        <end position="138"/>
    </location>
</feature>
<keyword evidence="5 6" id="KW-0472">Membrane</keyword>
<feature type="transmembrane region" description="Helical" evidence="6">
    <location>
        <begin position="80"/>
        <end position="105"/>
    </location>
</feature>
<dbReference type="PANTHER" id="PTHR30250:SF11">
    <property type="entry name" value="O-ANTIGEN TRANSPORTER-RELATED"/>
    <property type="match status" value="1"/>
</dbReference>
<protein>
    <submittedName>
        <fullName evidence="7">Polysaccharide transporter, PST family</fullName>
    </submittedName>
</protein>
<dbReference type="PANTHER" id="PTHR30250">
    <property type="entry name" value="PST FAMILY PREDICTED COLANIC ACID TRANSPORTER"/>
    <property type="match status" value="1"/>
</dbReference>
<feature type="transmembrane region" description="Helical" evidence="6">
    <location>
        <begin position="172"/>
        <end position="190"/>
    </location>
</feature>
<feature type="transmembrane region" description="Helical" evidence="6">
    <location>
        <begin position="12"/>
        <end position="36"/>
    </location>
</feature>
<evidence type="ECO:0000313" key="8">
    <source>
        <dbReference type="Proteomes" id="UP000193804"/>
    </source>
</evidence>
<dbReference type="OrthoDB" id="954555at2"/>